<name>A0A3N1DA25_9ACTN</name>
<keyword evidence="3" id="KW-1185">Reference proteome</keyword>
<dbReference type="EMBL" id="RJKE01000001">
    <property type="protein sequence ID" value="ROO89958.1"/>
    <property type="molecule type" value="Genomic_DNA"/>
</dbReference>
<keyword evidence="1 2" id="KW-0808">Transferase</keyword>
<proteinExistence type="predicted"/>
<dbReference type="InterPro" id="IPR027417">
    <property type="entry name" value="P-loop_NTPase"/>
</dbReference>
<dbReference type="OrthoDB" id="9777890at2"/>
<dbReference type="GO" id="GO:0008476">
    <property type="term" value="F:protein-tyrosine sulfotransferase activity"/>
    <property type="evidence" value="ECO:0007669"/>
    <property type="project" value="InterPro"/>
</dbReference>
<accession>A0A3N1DA25</accession>
<protein>
    <submittedName>
        <fullName evidence="2">Sulfotransferase family protein</fullName>
    </submittedName>
</protein>
<dbReference type="PANTHER" id="PTHR12788:SF10">
    <property type="entry name" value="PROTEIN-TYROSINE SULFOTRANSFERASE"/>
    <property type="match status" value="1"/>
</dbReference>
<evidence type="ECO:0000313" key="2">
    <source>
        <dbReference type="EMBL" id="ROO89958.1"/>
    </source>
</evidence>
<dbReference type="Proteomes" id="UP000272400">
    <property type="component" value="Unassembled WGS sequence"/>
</dbReference>
<dbReference type="Pfam" id="PF13469">
    <property type="entry name" value="Sulfotransfer_3"/>
    <property type="match status" value="1"/>
</dbReference>
<evidence type="ECO:0000313" key="3">
    <source>
        <dbReference type="Proteomes" id="UP000272400"/>
    </source>
</evidence>
<dbReference type="InterPro" id="IPR026634">
    <property type="entry name" value="TPST-like"/>
</dbReference>
<dbReference type="Gene3D" id="3.40.50.300">
    <property type="entry name" value="P-loop containing nucleotide triphosphate hydrolases"/>
    <property type="match status" value="1"/>
</dbReference>
<evidence type="ECO:0000256" key="1">
    <source>
        <dbReference type="ARBA" id="ARBA00022679"/>
    </source>
</evidence>
<reference evidence="2 3" key="1">
    <citation type="submission" date="2018-11" db="EMBL/GenBank/DDBJ databases">
        <title>Sequencing the genomes of 1000 actinobacteria strains.</title>
        <authorList>
            <person name="Klenk H.-P."/>
        </authorList>
    </citation>
    <scope>NUCLEOTIDE SEQUENCE [LARGE SCALE GENOMIC DNA]</scope>
    <source>
        <strain evidence="2 3">DSM 44254</strain>
    </source>
</reference>
<comment type="caution">
    <text evidence="2">The sequence shown here is derived from an EMBL/GenBank/DDBJ whole genome shotgun (WGS) entry which is preliminary data.</text>
</comment>
<organism evidence="2 3">
    <name type="scientific">Actinocorallia herbida</name>
    <dbReference type="NCBI Taxonomy" id="58109"/>
    <lineage>
        <taxon>Bacteria</taxon>
        <taxon>Bacillati</taxon>
        <taxon>Actinomycetota</taxon>
        <taxon>Actinomycetes</taxon>
        <taxon>Streptosporangiales</taxon>
        <taxon>Thermomonosporaceae</taxon>
        <taxon>Actinocorallia</taxon>
    </lineage>
</organism>
<dbReference type="PANTHER" id="PTHR12788">
    <property type="entry name" value="PROTEIN-TYROSINE SULFOTRANSFERASE 2"/>
    <property type="match status" value="1"/>
</dbReference>
<dbReference type="RefSeq" id="WP_123668973.1">
    <property type="nucleotide sequence ID" value="NZ_RJKE01000001.1"/>
</dbReference>
<dbReference type="AlphaFoldDB" id="A0A3N1DA25"/>
<gene>
    <name evidence="2" type="ORF">EDD29_7670</name>
</gene>
<dbReference type="SUPFAM" id="SSF52540">
    <property type="entry name" value="P-loop containing nucleoside triphosphate hydrolases"/>
    <property type="match status" value="1"/>
</dbReference>
<sequence>MNWRNVVQHQLVRRTGYEVRKAVPAPAPAPPEEREEARPPRYPEVDRLLREPVFLLSSVRSGSTLLRMMLDSHPRVHAPHEMHLRRMGVELKSPPVRMATEASGLSRTDLEHLLWDRVLHREMVRHGKDVLVEKTPSNVFGWWRIQQCWPDARWIFLIRHPVSIARSWHEADPEERTWEKTVPHTLRFMEAVERCRTRLPGPTVRYEDLVADPEKVTRGLCDELGLEWSPMMLEYGARDHGPIIKGIGDWRDKITTGRVQPGRELPDPSEIPEALVPIARAWGYLD</sequence>